<name>A0ABU1K225_9FLAO</name>
<dbReference type="SUPFAM" id="SSF158949">
    <property type="entry name" value="Smr-associated domain-like"/>
    <property type="match status" value="1"/>
</dbReference>
<gene>
    <name evidence="1" type="ORF">GGR31_000259</name>
</gene>
<dbReference type="InterPro" id="IPR036781">
    <property type="entry name" value="Smr_assoc-like_sf"/>
</dbReference>
<evidence type="ECO:0008006" key="3">
    <source>
        <dbReference type="Google" id="ProtNLM"/>
    </source>
</evidence>
<dbReference type="Proteomes" id="UP001257659">
    <property type="component" value="Unassembled WGS sequence"/>
</dbReference>
<dbReference type="EMBL" id="JAVDQA010000001">
    <property type="protein sequence ID" value="MDR6299643.1"/>
    <property type="molecule type" value="Genomic_DNA"/>
</dbReference>
<reference evidence="1 2" key="1">
    <citation type="submission" date="2023-07" db="EMBL/GenBank/DDBJ databases">
        <title>Genomic Encyclopedia of Type Strains, Phase IV (KMG-IV): sequencing the most valuable type-strain genomes for metagenomic binning, comparative biology and taxonomic classification.</title>
        <authorList>
            <person name="Goeker M."/>
        </authorList>
    </citation>
    <scope>NUCLEOTIDE SEQUENCE [LARGE SCALE GENOMIC DNA]</scope>
    <source>
        <strain evidence="1 2">DSM 102814</strain>
    </source>
</reference>
<evidence type="ECO:0000313" key="2">
    <source>
        <dbReference type="Proteomes" id="UP001257659"/>
    </source>
</evidence>
<sequence>MKKDIKIPEVKGVYLAAVREWNKDFRTHDWNVYILNENNFAIETVLIVSSGSNKKDVTSTMRHSLKILPAKSFAKVELLQPEIFKLNNEFSVSYFAENTMFHKTFVFKKNTIKESAQGKIPLMKEEGILAD</sequence>
<proteinExistence type="predicted"/>
<accession>A0ABU1K225</accession>
<dbReference type="RefSeq" id="WP_309726509.1">
    <property type="nucleotide sequence ID" value="NZ_JAVDQA010000001.1"/>
</dbReference>
<protein>
    <recommendedName>
        <fullName evidence="3">Phenylalanyl-tRNA synthetase subunit alpha</fullName>
    </recommendedName>
</protein>
<evidence type="ECO:0000313" key="1">
    <source>
        <dbReference type="EMBL" id="MDR6299643.1"/>
    </source>
</evidence>
<comment type="caution">
    <text evidence="1">The sequence shown here is derived from an EMBL/GenBank/DDBJ whole genome shotgun (WGS) entry which is preliminary data.</text>
</comment>
<keyword evidence="2" id="KW-1185">Reference proteome</keyword>
<organism evidence="1 2">
    <name type="scientific">Mesonia maritima</name>
    <dbReference type="NCBI Taxonomy" id="1793873"/>
    <lineage>
        <taxon>Bacteria</taxon>
        <taxon>Pseudomonadati</taxon>
        <taxon>Bacteroidota</taxon>
        <taxon>Flavobacteriia</taxon>
        <taxon>Flavobacteriales</taxon>
        <taxon>Flavobacteriaceae</taxon>
        <taxon>Mesonia</taxon>
    </lineage>
</organism>